<dbReference type="Pfam" id="PF20434">
    <property type="entry name" value="BD-FAE"/>
    <property type="match status" value="1"/>
</dbReference>
<dbReference type="PANTHER" id="PTHR48081">
    <property type="entry name" value="AB HYDROLASE SUPERFAMILY PROTEIN C4A8.06C"/>
    <property type="match status" value="1"/>
</dbReference>
<protein>
    <submittedName>
        <fullName evidence="3">Lipase</fullName>
    </submittedName>
</protein>
<evidence type="ECO:0000313" key="3">
    <source>
        <dbReference type="EMBL" id="BDV31899.1"/>
    </source>
</evidence>
<dbReference type="Proteomes" id="UP001317779">
    <property type="component" value="Chromosome"/>
</dbReference>
<name>A0ABM8E278_9MICO</name>
<accession>A0ABM8E278</accession>
<proteinExistence type="predicted"/>
<keyword evidence="4" id="KW-1185">Reference proteome</keyword>
<organism evidence="3 4">
    <name type="scientific">Microbacterium terricola</name>
    <dbReference type="NCBI Taxonomy" id="344163"/>
    <lineage>
        <taxon>Bacteria</taxon>
        <taxon>Bacillati</taxon>
        <taxon>Actinomycetota</taxon>
        <taxon>Actinomycetes</taxon>
        <taxon>Micrococcales</taxon>
        <taxon>Microbacteriaceae</taxon>
        <taxon>Microbacterium</taxon>
    </lineage>
</organism>
<feature type="domain" description="BD-FAE-like" evidence="2">
    <location>
        <begin position="58"/>
        <end position="282"/>
    </location>
</feature>
<dbReference type="EMBL" id="AP027141">
    <property type="protein sequence ID" value="BDV31899.1"/>
    <property type="molecule type" value="Genomic_DNA"/>
</dbReference>
<reference evidence="3 4" key="1">
    <citation type="submission" date="2022-12" db="EMBL/GenBank/DDBJ databases">
        <title>Microbacterium terricola strain KV-448 chromosome, complete genome.</title>
        <authorList>
            <person name="Oshima T."/>
            <person name="Moriya T."/>
            <person name="Bessho Y."/>
        </authorList>
    </citation>
    <scope>NUCLEOTIDE SEQUENCE [LARGE SCALE GENOMIC DNA]</scope>
    <source>
        <strain evidence="3 4">KV-448</strain>
    </source>
</reference>
<dbReference type="RefSeq" id="WP_263797515.1">
    <property type="nucleotide sequence ID" value="NZ_AP027141.1"/>
</dbReference>
<dbReference type="SUPFAM" id="SSF53474">
    <property type="entry name" value="alpha/beta-Hydrolases"/>
    <property type="match status" value="1"/>
</dbReference>
<keyword evidence="1" id="KW-0378">Hydrolase</keyword>
<dbReference type="InterPro" id="IPR029058">
    <property type="entry name" value="AB_hydrolase_fold"/>
</dbReference>
<evidence type="ECO:0000256" key="1">
    <source>
        <dbReference type="ARBA" id="ARBA00022801"/>
    </source>
</evidence>
<gene>
    <name evidence="3" type="ORF">Microterr_25590</name>
</gene>
<dbReference type="Gene3D" id="3.40.50.1820">
    <property type="entry name" value="alpha/beta hydrolase"/>
    <property type="match status" value="1"/>
</dbReference>
<dbReference type="InterPro" id="IPR050300">
    <property type="entry name" value="GDXG_lipolytic_enzyme"/>
</dbReference>
<evidence type="ECO:0000259" key="2">
    <source>
        <dbReference type="Pfam" id="PF20434"/>
    </source>
</evidence>
<evidence type="ECO:0000313" key="4">
    <source>
        <dbReference type="Proteomes" id="UP001317779"/>
    </source>
</evidence>
<sequence length="327" mass="34208">MNSTPGADAAYSVAEGDPGFQPPTFLAPGVAEQQHPQNATVHRALTYSMPDGYRPLQLDLYVPDGRTGPVPCVVWIHGGAWLFGSRLTPPDYWPAASLFGAAIAAGLAVASIDYRHSREASFPAQLHDAKAAVRYLRRFAAELGIDAGRIGVWGESAGGHLAALLALVDDPALEGADGVTGESSAVDAAVVFYGVADVDSMPSFLDSMPAEWIENLQAQDTGAGVEPIDVLLAASPYEREEARRLVSPIHHVRADAPPFLLVHGEADGLVPVSQSEMLHAALQDAGGAAELVTVAGADHVFLGTDPLPQIERAVDYLAAALDATPSP</sequence>
<dbReference type="PANTHER" id="PTHR48081:SF13">
    <property type="entry name" value="ALPHA_BETA HYDROLASE"/>
    <property type="match status" value="1"/>
</dbReference>
<dbReference type="InterPro" id="IPR049492">
    <property type="entry name" value="BD-FAE-like_dom"/>
</dbReference>